<dbReference type="AlphaFoldDB" id="A0AAN9N0G4"/>
<evidence type="ECO:0000313" key="1">
    <source>
        <dbReference type="EMBL" id="KAK7360983.1"/>
    </source>
</evidence>
<gene>
    <name evidence="1" type="ORF">VNO77_03004</name>
</gene>
<protein>
    <submittedName>
        <fullName evidence="1">Uncharacterized protein</fullName>
    </submittedName>
</protein>
<keyword evidence="2" id="KW-1185">Reference proteome</keyword>
<evidence type="ECO:0000313" key="2">
    <source>
        <dbReference type="Proteomes" id="UP001367508"/>
    </source>
</evidence>
<reference evidence="1 2" key="1">
    <citation type="submission" date="2024-01" db="EMBL/GenBank/DDBJ databases">
        <title>The genomes of 5 underutilized Papilionoideae crops provide insights into root nodulation and disease resistanc.</title>
        <authorList>
            <person name="Jiang F."/>
        </authorList>
    </citation>
    <scope>NUCLEOTIDE SEQUENCE [LARGE SCALE GENOMIC DNA]</scope>
    <source>
        <strain evidence="1">LVBAO_FW01</strain>
        <tissue evidence="1">Leaves</tissue>
    </source>
</reference>
<accession>A0AAN9N0G4</accession>
<sequence length="161" mass="17724">MFTMTSGETNFTWVPGKDGRDFVKADSRILQGPLVDDRTELSNESAGCLFLSPLTEAAVTLRTYTYPSLCKRNLTTCIPYLLNANGVEGGLMEISLEEGGALDLGPSPQSYEVLEPPLYSRFPSFFVCGVLPHHQSSSISDAYMENLLGASWRNLSFYPKP</sequence>
<name>A0AAN9N0G4_CANGL</name>
<organism evidence="1 2">
    <name type="scientific">Canavalia gladiata</name>
    <name type="common">Sword bean</name>
    <name type="synonym">Dolichos gladiatus</name>
    <dbReference type="NCBI Taxonomy" id="3824"/>
    <lineage>
        <taxon>Eukaryota</taxon>
        <taxon>Viridiplantae</taxon>
        <taxon>Streptophyta</taxon>
        <taxon>Embryophyta</taxon>
        <taxon>Tracheophyta</taxon>
        <taxon>Spermatophyta</taxon>
        <taxon>Magnoliopsida</taxon>
        <taxon>eudicotyledons</taxon>
        <taxon>Gunneridae</taxon>
        <taxon>Pentapetalae</taxon>
        <taxon>rosids</taxon>
        <taxon>fabids</taxon>
        <taxon>Fabales</taxon>
        <taxon>Fabaceae</taxon>
        <taxon>Papilionoideae</taxon>
        <taxon>50 kb inversion clade</taxon>
        <taxon>NPAAA clade</taxon>
        <taxon>indigoferoid/millettioid clade</taxon>
        <taxon>Phaseoleae</taxon>
        <taxon>Canavalia</taxon>
    </lineage>
</organism>
<proteinExistence type="predicted"/>
<dbReference type="EMBL" id="JAYMYQ010000001">
    <property type="protein sequence ID" value="KAK7360983.1"/>
    <property type="molecule type" value="Genomic_DNA"/>
</dbReference>
<dbReference type="Proteomes" id="UP001367508">
    <property type="component" value="Unassembled WGS sequence"/>
</dbReference>
<comment type="caution">
    <text evidence="1">The sequence shown here is derived from an EMBL/GenBank/DDBJ whole genome shotgun (WGS) entry which is preliminary data.</text>
</comment>